<dbReference type="Proteomes" id="UP000038487">
    <property type="component" value="Unassembled WGS sequence"/>
</dbReference>
<evidence type="ECO:0000313" key="1">
    <source>
        <dbReference type="EMBL" id="CPT69731.1"/>
    </source>
</evidence>
<proteinExistence type="predicted"/>
<evidence type="ECO:0008006" key="3">
    <source>
        <dbReference type="Google" id="ProtNLM"/>
    </source>
</evidence>
<reference evidence="1 2" key="1">
    <citation type="submission" date="2015-03" db="EMBL/GenBank/DDBJ databases">
        <authorList>
            <consortium name="Pathogen Informatics"/>
            <person name="Murphy D."/>
        </authorList>
    </citation>
    <scope>NUCLEOTIDE SEQUENCE [LARGE SCALE GENOMIC DNA]</scope>
    <source>
        <strain evidence="1 2">PAP036</strain>
    </source>
</reference>
<organism evidence="1 2">
    <name type="scientific">Mycobacteroides abscessus</name>
    <dbReference type="NCBI Taxonomy" id="36809"/>
    <lineage>
        <taxon>Bacteria</taxon>
        <taxon>Bacillati</taxon>
        <taxon>Actinomycetota</taxon>
        <taxon>Actinomycetes</taxon>
        <taxon>Mycobacteriales</taxon>
        <taxon>Mycobacteriaceae</taxon>
        <taxon>Mycobacteroides</taxon>
    </lineage>
</organism>
<sequence length="298" mass="33813">MAPVRAFPQGPQRQLPKTVAPFLNETVLSYVARLAHANHLATAQLRRYVAGTAHGHPHPDWLAVAAGQPERVLRARLRGFAANERTYLNQTTSFRPLCRLCMARRGIHEPVYCTLAPHITACQRHQLWIGPLVHTLDDQKCLRHQPRVLAAARIHTQLVRRHGAAEVQSTVRQVRHFLSYWANAEQLAINPFEDNSLSASIAVYPDLIEIAATLAIHRQQIAQHPIRRRIAWPQLLLQKINERTGHAHTDITPIEQWVHNQRLTAAIQSPTADGIKDRGQCRQNIRFRTMKDVHSTAI</sequence>
<evidence type="ECO:0000313" key="2">
    <source>
        <dbReference type="Proteomes" id="UP000038487"/>
    </source>
</evidence>
<accession>A0AB33TF26</accession>
<protein>
    <recommendedName>
        <fullName evidence="3">TniQ protein</fullName>
    </recommendedName>
</protein>
<gene>
    <name evidence="1" type="ORF">ERS075527_05344</name>
</gene>
<dbReference type="AlphaFoldDB" id="A0AB33TF26"/>
<dbReference type="EMBL" id="CSUW01000019">
    <property type="protein sequence ID" value="CPT69731.1"/>
    <property type="molecule type" value="Genomic_DNA"/>
</dbReference>
<comment type="caution">
    <text evidence="1">The sequence shown here is derived from an EMBL/GenBank/DDBJ whole genome shotgun (WGS) entry which is preliminary data.</text>
</comment>
<name>A0AB33TF26_9MYCO</name>